<dbReference type="InterPro" id="IPR039331">
    <property type="entry name" value="PAPs-like"/>
</dbReference>
<feature type="chain" id="PRO_5031031423" evidence="3">
    <location>
        <begin position="29"/>
        <end position="601"/>
    </location>
</feature>
<sequence>MRHRRTLLALASLTALVLPLAVASPASAGGGSREEFRVLPYLQSPSESGIRVTWFTEDGEPGTLTVRGPGVQGSRTYHVGGTTQPELAYTDAERAEQIPGLDQGSWLRGPHNYKHTELVGGLRAGHRYQYTVRQGRSTVSGRFATAPSARNWNHLRLIAMSDSETEPRGRVQKREWAPGAGADGRPSAASGSAWDQVHGTTTLSGSQVLRYPLTEDEGLRRNLAAVQQRQPDAVLFTGDLVQGGGYQPGWDEFFRNTAGVNGNLLSSVPILPAFGNWESFGALNGGYGTPEDRTPVVRSRAKFHAYFDSPGNGTERYQDNYYRVDYGPVTILTLDSNNGEPDDAAANYAPEEKLTGREYTGPGTDTQENFTREQYERAGGDDIAAYNPGSVQWNWVERQLADARARGQAVLVQFHHVPYSSGEHGLPMNHALTSGQGGTPMRVYSPLFERYGVAAVISGHSEMFERSFVDSDGDGVGVHYYDVGVSGDGLRGVRREGSTLDSAPLEYNQYSRWTADQSEPERWTSGRDGEPRLVGGGKHYGHLEINVDRVRGDRNRTARITLTPVHLFPVLDQDLEVVRTERRTYDDEVVIDIGRRGTPVR</sequence>
<dbReference type="GO" id="GO:0003993">
    <property type="term" value="F:acid phosphatase activity"/>
    <property type="evidence" value="ECO:0007669"/>
    <property type="project" value="InterPro"/>
</dbReference>
<organism evidence="5 6">
    <name type="scientific">Actinophytocola xinjiangensis</name>
    <dbReference type="NCBI Taxonomy" id="485602"/>
    <lineage>
        <taxon>Bacteria</taxon>
        <taxon>Bacillati</taxon>
        <taxon>Actinomycetota</taxon>
        <taxon>Actinomycetes</taxon>
        <taxon>Pseudonocardiales</taxon>
        <taxon>Pseudonocardiaceae</taxon>
    </lineage>
</organism>
<dbReference type="InterPro" id="IPR029052">
    <property type="entry name" value="Metallo-depent_PP-like"/>
</dbReference>
<keyword evidence="6" id="KW-1185">Reference proteome</keyword>
<evidence type="ECO:0000313" key="5">
    <source>
        <dbReference type="EMBL" id="OLF13878.1"/>
    </source>
</evidence>
<proteinExistence type="predicted"/>
<feature type="signal peptide" evidence="3">
    <location>
        <begin position="1"/>
        <end position="28"/>
    </location>
</feature>
<evidence type="ECO:0000256" key="2">
    <source>
        <dbReference type="SAM" id="MobiDB-lite"/>
    </source>
</evidence>
<dbReference type="Pfam" id="PF00149">
    <property type="entry name" value="Metallophos"/>
    <property type="match status" value="1"/>
</dbReference>
<evidence type="ECO:0000259" key="4">
    <source>
        <dbReference type="Pfam" id="PF00149"/>
    </source>
</evidence>
<comment type="caution">
    <text evidence="5">The sequence shown here is derived from an EMBL/GenBank/DDBJ whole genome shotgun (WGS) entry which is preliminary data.</text>
</comment>
<dbReference type="Gene3D" id="3.60.21.10">
    <property type="match status" value="1"/>
</dbReference>
<dbReference type="PROSITE" id="PS51318">
    <property type="entry name" value="TAT"/>
    <property type="match status" value="1"/>
</dbReference>
<name>A0A7Z0WR86_9PSEU</name>
<accession>A0A7Z0WR86</accession>
<keyword evidence="1 3" id="KW-0732">Signal</keyword>
<dbReference type="OrthoDB" id="9804511at2"/>
<dbReference type="AlphaFoldDB" id="A0A7Z0WR86"/>
<dbReference type="SUPFAM" id="SSF56300">
    <property type="entry name" value="Metallo-dependent phosphatases"/>
    <property type="match status" value="1"/>
</dbReference>
<dbReference type="RefSeq" id="WP_075130826.1">
    <property type="nucleotide sequence ID" value="NZ_MSIF01000001.1"/>
</dbReference>
<gene>
    <name evidence="5" type="ORF">BLA60_01445</name>
</gene>
<protein>
    <submittedName>
        <fullName evidence="5">Metallophosphoesterase</fullName>
    </submittedName>
</protein>
<dbReference type="InterPro" id="IPR006311">
    <property type="entry name" value="TAT_signal"/>
</dbReference>
<dbReference type="InterPro" id="IPR004843">
    <property type="entry name" value="Calcineurin-like_PHP"/>
</dbReference>
<reference evidence="5 6" key="1">
    <citation type="submission" date="2016-12" db="EMBL/GenBank/DDBJ databases">
        <title>The draft genome sequence of Actinophytocola xinjiangensis.</title>
        <authorList>
            <person name="Wang W."/>
            <person name="Yuan L."/>
        </authorList>
    </citation>
    <scope>NUCLEOTIDE SEQUENCE [LARGE SCALE GENOMIC DNA]</scope>
    <source>
        <strain evidence="5 6">CGMCC 4.4663</strain>
    </source>
</reference>
<feature type="compositionally biased region" description="Basic and acidic residues" evidence="2">
    <location>
        <begin position="165"/>
        <end position="176"/>
    </location>
</feature>
<evidence type="ECO:0000313" key="6">
    <source>
        <dbReference type="Proteomes" id="UP000185696"/>
    </source>
</evidence>
<feature type="region of interest" description="Disordered" evidence="2">
    <location>
        <begin position="163"/>
        <end position="193"/>
    </location>
</feature>
<dbReference type="Proteomes" id="UP000185696">
    <property type="component" value="Unassembled WGS sequence"/>
</dbReference>
<dbReference type="PANTHER" id="PTHR22953:SF153">
    <property type="entry name" value="PURPLE ACID PHOSPHATASE"/>
    <property type="match status" value="1"/>
</dbReference>
<evidence type="ECO:0000256" key="3">
    <source>
        <dbReference type="SAM" id="SignalP"/>
    </source>
</evidence>
<dbReference type="EMBL" id="MSIF01000001">
    <property type="protein sequence ID" value="OLF13878.1"/>
    <property type="molecule type" value="Genomic_DNA"/>
</dbReference>
<feature type="domain" description="Calcineurin-like phosphoesterase" evidence="4">
    <location>
        <begin position="220"/>
        <end position="461"/>
    </location>
</feature>
<evidence type="ECO:0000256" key="1">
    <source>
        <dbReference type="ARBA" id="ARBA00022729"/>
    </source>
</evidence>
<dbReference type="PANTHER" id="PTHR22953">
    <property type="entry name" value="ACID PHOSPHATASE RELATED"/>
    <property type="match status" value="1"/>
</dbReference>